<evidence type="ECO:0000313" key="2">
    <source>
        <dbReference type="Proteomes" id="UP001300383"/>
    </source>
</evidence>
<dbReference type="Proteomes" id="UP001300383">
    <property type="component" value="Unassembled WGS sequence"/>
</dbReference>
<proteinExistence type="predicted"/>
<protein>
    <recommendedName>
        <fullName evidence="3">L-2-amino-thiazoline-4-carboxylic acid hydrolase</fullName>
    </recommendedName>
</protein>
<dbReference type="RefSeq" id="WP_283229408.1">
    <property type="nucleotide sequence ID" value="NZ_JASGBQ010000001.1"/>
</dbReference>
<dbReference type="AlphaFoldDB" id="A0AAP4B8T8"/>
<evidence type="ECO:0008006" key="3">
    <source>
        <dbReference type="Google" id="ProtNLM"/>
    </source>
</evidence>
<organism evidence="1 2">
    <name type="scientific">Fusibacillus kribbianus</name>
    <dbReference type="NCBI Taxonomy" id="3044208"/>
    <lineage>
        <taxon>Bacteria</taxon>
        <taxon>Bacillati</taxon>
        <taxon>Bacillota</taxon>
        <taxon>Clostridia</taxon>
        <taxon>Lachnospirales</taxon>
        <taxon>Lachnospiraceae</taxon>
        <taxon>Fusibacillus</taxon>
    </lineage>
</organism>
<reference evidence="1 2" key="1">
    <citation type="submission" date="2023-05" db="EMBL/GenBank/DDBJ databases">
        <title>[ruminococcus] sp. nov., isolated from a pig farm feces dump.</title>
        <authorList>
            <person name="Chang Y.-H."/>
        </authorList>
    </citation>
    <scope>NUCLEOTIDE SEQUENCE [LARGE SCALE GENOMIC DNA]</scope>
    <source>
        <strain evidence="1 2">YH-rum2234</strain>
    </source>
</reference>
<comment type="caution">
    <text evidence="1">The sequence shown here is derived from an EMBL/GenBank/DDBJ whole genome shotgun (WGS) entry which is preliminary data.</text>
</comment>
<dbReference type="EMBL" id="JASGBQ010000001">
    <property type="protein sequence ID" value="MDI9240892.1"/>
    <property type="molecule type" value="Genomic_DNA"/>
</dbReference>
<name>A0AAP4B8T8_9FIRM</name>
<evidence type="ECO:0000313" key="1">
    <source>
        <dbReference type="EMBL" id="MDI9240892.1"/>
    </source>
</evidence>
<gene>
    <name evidence="1" type="ORF">QJ036_00155</name>
</gene>
<sequence>MVKEYSKDQNEAYNKKETYTYEEVRAMVESCMEDRARYLAFFYKVMPKELFDLYAKKALYAYGEYKANGLGFGKGHEGDPAGLAQFLVDVNGVANTLAVGNKILEKNEEYTTVRMEGKCALVQGWEKMGLSPEEVGYLCDIASYGDFGHANALGLTGTWLCASAHAGCDYCDFKIEKMKEKMIV</sequence>
<accession>A0AAP4B8T8</accession>
<keyword evidence="2" id="KW-1185">Reference proteome</keyword>